<evidence type="ECO:0000256" key="1">
    <source>
        <dbReference type="SAM" id="MobiDB-lite"/>
    </source>
</evidence>
<organism evidence="2 3">
    <name type="scientific">Pseudocercospora fuligena</name>
    <dbReference type="NCBI Taxonomy" id="685502"/>
    <lineage>
        <taxon>Eukaryota</taxon>
        <taxon>Fungi</taxon>
        <taxon>Dikarya</taxon>
        <taxon>Ascomycota</taxon>
        <taxon>Pezizomycotina</taxon>
        <taxon>Dothideomycetes</taxon>
        <taxon>Dothideomycetidae</taxon>
        <taxon>Mycosphaerellales</taxon>
        <taxon>Mycosphaerellaceae</taxon>
        <taxon>Pseudocercospora</taxon>
    </lineage>
</organism>
<evidence type="ECO:0000313" key="3">
    <source>
        <dbReference type="Proteomes" id="UP000660729"/>
    </source>
</evidence>
<dbReference type="AlphaFoldDB" id="A0A8H6RH46"/>
<reference evidence="2" key="1">
    <citation type="submission" date="2020-04" db="EMBL/GenBank/DDBJ databases">
        <title>Draft genome resource of the tomato pathogen Pseudocercospora fuligena.</title>
        <authorList>
            <person name="Zaccaron A."/>
        </authorList>
    </citation>
    <scope>NUCLEOTIDE SEQUENCE</scope>
    <source>
        <strain evidence="2">PF001</strain>
    </source>
</reference>
<feature type="compositionally biased region" description="Basic and acidic residues" evidence="1">
    <location>
        <begin position="123"/>
        <end position="136"/>
    </location>
</feature>
<gene>
    <name evidence="2" type="ORF">HII31_07668</name>
</gene>
<accession>A0A8H6RH46</accession>
<feature type="compositionally biased region" description="Polar residues" evidence="1">
    <location>
        <begin position="158"/>
        <end position="191"/>
    </location>
</feature>
<dbReference type="EMBL" id="JABCIY010000166">
    <property type="protein sequence ID" value="KAF7190976.1"/>
    <property type="molecule type" value="Genomic_DNA"/>
</dbReference>
<protein>
    <submittedName>
        <fullName evidence="2">Uncharacterized protein</fullName>
    </submittedName>
</protein>
<sequence length="219" mass="24882">MSAPRPSGGVCSHWEIGQPAYCDFCSTILQADYQYGQYSREENDNMRRYLQDQRVIGQQCRDLQRLQGLNGRTDLMQNGFSGTAKVLDFWDGQEPPSSYLYATSLTELDVFTPSSRSGVTDQVDPRRNHEPSEGRTRRSSAMTRYINPGPPDVGMGNSARTPHISQNNNPRRQPLRSITGTSAHNSRNSRSVLDEDVGESSFDRASYETNDRIRRRRRQ</sequence>
<proteinExistence type="predicted"/>
<evidence type="ECO:0000313" key="2">
    <source>
        <dbReference type="EMBL" id="KAF7190976.1"/>
    </source>
</evidence>
<feature type="compositionally biased region" description="Basic and acidic residues" evidence="1">
    <location>
        <begin position="201"/>
        <end position="212"/>
    </location>
</feature>
<name>A0A8H6RH46_9PEZI</name>
<comment type="caution">
    <text evidence="2">The sequence shown here is derived from an EMBL/GenBank/DDBJ whole genome shotgun (WGS) entry which is preliminary data.</text>
</comment>
<keyword evidence="3" id="KW-1185">Reference proteome</keyword>
<dbReference type="OrthoDB" id="3650872at2759"/>
<feature type="region of interest" description="Disordered" evidence="1">
    <location>
        <begin position="112"/>
        <end position="219"/>
    </location>
</feature>
<dbReference type="Proteomes" id="UP000660729">
    <property type="component" value="Unassembled WGS sequence"/>
</dbReference>